<evidence type="ECO:0000313" key="4">
    <source>
        <dbReference type="Ensembl" id="ENSATEP00000076705.1"/>
    </source>
</evidence>
<keyword evidence="3" id="KW-0342">GTP-binding</keyword>
<dbReference type="Ensembl" id="ENSATET00000080566.1">
    <property type="protein sequence ID" value="ENSATEP00000076705.1"/>
    <property type="gene ID" value="ENSATEG00000032247.1"/>
</dbReference>
<reference evidence="4 5" key="1">
    <citation type="submission" date="2021-04" db="EMBL/GenBank/DDBJ databases">
        <authorList>
            <consortium name="Wellcome Sanger Institute Data Sharing"/>
        </authorList>
    </citation>
    <scope>NUCLEOTIDE SEQUENCE [LARGE SCALE GENOMIC DNA]</scope>
</reference>
<dbReference type="AlphaFoldDB" id="A0AAQ6IH78"/>
<sequence>MQSVRCVAVGDPDIGKTNLLFTYTKKVYPKEFIPSIYDTYSTQVSVDNHTVNLELIDNSGSEDYDRLRPFCYNRVNVIIICFSIANPTSYDNVKNKWLPEAKQHCPNVPILLVGTKTDLRDDRQVLEKLKDQNQVTVTKQQGEIMAKEIKALKYLECAAIKQDGLDELFDEVVSVFLRHSDKKTCVLH</sequence>
<evidence type="ECO:0000256" key="2">
    <source>
        <dbReference type="ARBA" id="ARBA00022741"/>
    </source>
</evidence>
<dbReference type="SMART" id="SM00174">
    <property type="entry name" value="RHO"/>
    <property type="match status" value="1"/>
</dbReference>
<dbReference type="PROSITE" id="PS51419">
    <property type="entry name" value="RAB"/>
    <property type="match status" value="1"/>
</dbReference>
<accession>A0AAQ6IH78</accession>
<dbReference type="Pfam" id="PF00071">
    <property type="entry name" value="Ras"/>
    <property type="match status" value="1"/>
</dbReference>
<dbReference type="GO" id="GO:0003924">
    <property type="term" value="F:GTPase activity"/>
    <property type="evidence" value="ECO:0007669"/>
    <property type="project" value="InterPro"/>
</dbReference>
<dbReference type="GeneTree" id="ENSGT00940000155158"/>
<keyword evidence="2" id="KW-0547">Nucleotide-binding</keyword>
<dbReference type="PROSITE" id="PS51420">
    <property type="entry name" value="RHO"/>
    <property type="match status" value="1"/>
</dbReference>
<keyword evidence="5" id="KW-1185">Reference proteome</keyword>
<dbReference type="InterPro" id="IPR005225">
    <property type="entry name" value="Small_GTP-bd"/>
</dbReference>
<dbReference type="NCBIfam" id="TIGR00231">
    <property type="entry name" value="small_GTP"/>
    <property type="match status" value="1"/>
</dbReference>
<reference evidence="4" key="2">
    <citation type="submission" date="2025-08" db="UniProtKB">
        <authorList>
            <consortium name="Ensembl"/>
        </authorList>
    </citation>
    <scope>IDENTIFICATION</scope>
</reference>
<dbReference type="InterPro" id="IPR001806">
    <property type="entry name" value="Small_GTPase"/>
</dbReference>
<dbReference type="FunFam" id="3.40.50.300:FF:001179">
    <property type="entry name" value="Rho family GTPase"/>
    <property type="match status" value="1"/>
</dbReference>
<dbReference type="PANTHER" id="PTHR24072">
    <property type="entry name" value="RHO FAMILY GTPASE"/>
    <property type="match status" value="1"/>
</dbReference>
<dbReference type="PRINTS" id="PR00449">
    <property type="entry name" value="RASTRNSFRMNG"/>
</dbReference>
<dbReference type="GO" id="GO:0007264">
    <property type="term" value="P:small GTPase-mediated signal transduction"/>
    <property type="evidence" value="ECO:0007669"/>
    <property type="project" value="InterPro"/>
</dbReference>
<dbReference type="SMART" id="SM00173">
    <property type="entry name" value="RAS"/>
    <property type="match status" value="1"/>
</dbReference>
<dbReference type="SMART" id="SM00175">
    <property type="entry name" value="RAB"/>
    <property type="match status" value="1"/>
</dbReference>
<dbReference type="Proteomes" id="UP000265040">
    <property type="component" value="Chromosome 19"/>
</dbReference>
<dbReference type="GeneID" id="113155941"/>
<organism evidence="4 5">
    <name type="scientific">Anabas testudineus</name>
    <name type="common">Climbing perch</name>
    <name type="synonym">Anthias testudineus</name>
    <dbReference type="NCBI Taxonomy" id="64144"/>
    <lineage>
        <taxon>Eukaryota</taxon>
        <taxon>Metazoa</taxon>
        <taxon>Chordata</taxon>
        <taxon>Craniata</taxon>
        <taxon>Vertebrata</taxon>
        <taxon>Euteleostomi</taxon>
        <taxon>Actinopterygii</taxon>
        <taxon>Neopterygii</taxon>
        <taxon>Teleostei</taxon>
        <taxon>Neoteleostei</taxon>
        <taxon>Acanthomorphata</taxon>
        <taxon>Anabantaria</taxon>
        <taxon>Anabantiformes</taxon>
        <taxon>Anabantoidei</taxon>
        <taxon>Anabantidae</taxon>
        <taxon>Anabas</taxon>
    </lineage>
</organism>
<proteinExistence type="inferred from homology"/>
<dbReference type="GO" id="GO:0005525">
    <property type="term" value="F:GTP binding"/>
    <property type="evidence" value="ECO:0007669"/>
    <property type="project" value="UniProtKB-KW"/>
</dbReference>
<dbReference type="Gene3D" id="3.40.50.300">
    <property type="entry name" value="P-loop containing nucleotide triphosphate hydrolases"/>
    <property type="match status" value="1"/>
</dbReference>
<dbReference type="PROSITE" id="PS51421">
    <property type="entry name" value="RAS"/>
    <property type="match status" value="1"/>
</dbReference>
<comment type="similarity">
    <text evidence="1">Belongs to the small GTPase superfamily. Rho family.</text>
</comment>
<dbReference type="InterPro" id="IPR003578">
    <property type="entry name" value="Small_GTPase_Rho"/>
</dbReference>
<protein>
    <recommendedName>
        <fullName evidence="6">Ras homolog family member G</fullName>
    </recommendedName>
</protein>
<dbReference type="SUPFAM" id="SSF52540">
    <property type="entry name" value="P-loop containing nucleoside triphosphate hydrolases"/>
    <property type="match status" value="1"/>
</dbReference>
<name>A0AAQ6IH78_ANATE</name>
<evidence type="ECO:0000313" key="5">
    <source>
        <dbReference type="Proteomes" id="UP000265040"/>
    </source>
</evidence>
<evidence type="ECO:0000256" key="3">
    <source>
        <dbReference type="ARBA" id="ARBA00023134"/>
    </source>
</evidence>
<dbReference type="RefSeq" id="XP_026206479.1">
    <property type="nucleotide sequence ID" value="XM_026350694.1"/>
</dbReference>
<dbReference type="InterPro" id="IPR027417">
    <property type="entry name" value="P-loop_NTPase"/>
</dbReference>
<reference evidence="4" key="3">
    <citation type="submission" date="2025-09" db="UniProtKB">
        <authorList>
            <consortium name="Ensembl"/>
        </authorList>
    </citation>
    <scope>IDENTIFICATION</scope>
</reference>
<evidence type="ECO:0000256" key="1">
    <source>
        <dbReference type="ARBA" id="ARBA00010142"/>
    </source>
</evidence>
<evidence type="ECO:0008006" key="6">
    <source>
        <dbReference type="Google" id="ProtNLM"/>
    </source>
</evidence>